<evidence type="ECO:0000313" key="2">
    <source>
        <dbReference type="Proteomes" id="UP001054837"/>
    </source>
</evidence>
<keyword evidence="2" id="KW-1185">Reference proteome</keyword>
<evidence type="ECO:0000313" key="1">
    <source>
        <dbReference type="EMBL" id="GIY40018.1"/>
    </source>
</evidence>
<protein>
    <submittedName>
        <fullName evidence="1">Uncharacterized protein</fullName>
    </submittedName>
</protein>
<name>A0AAV4T021_9ARAC</name>
<sequence length="26" mass="2976">MPWLGNLKRSIKGKECLPDSFAKDNQ</sequence>
<dbReference type="EMBL" id="BPLQ01008871">
    <property type="protein sequence ID" value="GIY40018.1"/>
    <property type="molecule type" value="Genomic_DNA"/>
</dbReference>
<organism evidence="1 2">
    <name type="scientific">Caerostris darwini</name>
    <dbReference type="NCBI Taxonomy" id="1538125"/>
    <lineage>
        <taxon>Eukaryota</taxon>
        <taxon>Metazoa</taxon>
        <taxon>Ecdysozoa</taxon>
        <taxon>Arthropoda</taxon>
        <taxon>Chelicerata</taxon>
        <taxon>Arachnida</taxon>
        <taxon>Araneae</taxon>
        <taxon>Araneomorphae</taxon>
        <taxon>Entelegynae</taxon>
        <taxon>Araneoidea</taxon>
        <taxon>Araneidae</taxon>
        <taxon>Caerostris</taxon>
    </lineage>
</organism>
<gene>
    <name evidence="1" type="ORF">CDAR_426411</name>
</gene>
<proteinExistence type="predicted"/>
<dbReference type="AlphaFoldDB" id="A0AAV4T021"/>
<comment type="caution">
    <text evidence="1">The sequence shown here is derived from an EMBL/GenBank/DDBJ whole genome shotgun (WGS) entry which is preliminary data.</text>
</comment>
<reference evidence="1 2" key="1">
    <citation type="submission" date="2021-06" db="EMBL/GenBank/DDBJ databases">
        <title>Caerostris darwini draft genome.</title>
        <authorList>
            <person name="Kono N."/>
            <person name="Arakawa K."/>
        </authorList>
    </citation>
    <scope>NUCLEOTIDE SEQUENCE [LARGE SCALE GENOMIC DNA]</scope>
</reference>
<feature type="non-terminal residue" evidence="1">
    <location>
        <position position="26"/>
    </location>
</feature>
<accession>A0AAV4T021</accession>
<dbReference type="Proteomes" id="UP001054837">
    <property type="component" value="Unassembled WGS sequence"/>
</dbReference>